<name>A0ABV5N4C5_9ACTN</name>
<evidence type="ECO:0000313" key="2">
    <source>
        <dbReference type="Proteomes" id="UP001589709"/>
    </source>
</evidence>
<accession>A0ABV5N4C5</accession>
<comment type="caution">
    <text evidence="1">The sequence shown here is derived from an EMBL/GenBank/DDBJ whole genome shotgun (WGS) entry which is preliminary data.</text>
</comment>
<dbReference type="EMBL" id="JBHMCY010000040">
    <property type="protein sequence ID" value="MFB9465120.1"/>
    <property type="molecule type" value="Genomic_DNA"/>
</dbReference>
<reference evidence="1 2" key="1">
    <citation type="submission" date="2024-09" db="EMBL/GenBank/DDBJ databases">
        <authorList>
            <person name="Sun Q."/>
            <person name="Mori K."/>
        </authorList>
    </citation>
    <scope>NUCLEOTIDE SEQUENCE [LARGE SCALE GENOMIC DNA]</scope>
    <source>
        <strain evidence="1 2">JCM 6917</strain>
    </source>
</reference>
<organism evidence="1 2">
    <name type="scientific">Streptomyces cinereospinus</name>
    <dbReference type="NCBI Taxonomy" id="285561"/>
    <lineage>
        <taxon>Bacteria</taxon>
        <taxon>Bacillati</taxon>
        <taxon>Actinomycetota</taxon>
        <taxon>Actinomycetes</taxon>
        <taxon>Kitasatosporales</taxon>
        <taxon>Streptomycetaceae</taxon>
        <taxon>Streptomyces</taxon>
    </lineage>
</organism>
<sequence>MAALGAAVGWQARRRRHD</sequence>
<gene>
    <name evidence="1" type="ORF">ACFF45_20970</name>
</gene>
<keyword evidence="2" id="KW-1185">Reference proteome</keyword>
<dbReference type="RefSeq" id="WP_381347995.1">
    <property type="nucleotide sequence ID" value="NZ_JBHMCY010000040.1"/>
</dbReference>
<evidence type="ECO:0000313" key="1">
    <source>
        <dbReference type="EMBL" id="MFB9465120.1"/>
    </source>
</evidence>
<dbReference type="Proteomes" id="UP001589709">
    <property type="component" value="Unassembled WGS sequence"/>
</dbReference>
<protein>
    <submittedName>
        <fullName evidence="1">Uncharacterized protein</fullName>
    </submittedName>
</protein>
<proteinExistence type="predicted"/>